<feature type="compositionally biased region" description="Polar residues" evidence="1">
    <location>
        <begin position="542"/>
        <end position="552"/>
    </location>
</feature>
<feature type="compositionally biased region" description="Basic and acidic residues" evidence="1">
    <location>
        <begin position="398"/>
        <end position="417"/>
    </location>
</feature>
<dbReference type="InParanoid" id="B9T261"/>
<dbReference type="Pfam" id="PF14309">
    <property type="entry name" value="DUF4378"/>
    <property type="match status" value="1"/>
</dbReference>
<evidence type="ECO:0000256" key="1">
    <source>
        <dbReference type="SAM" id="MobiDB-lite"/>
    </source>
</evidence>
<evidence type="ECO:0000313" key="4">
    <source>
        <dbReference type="EMBL" id="EEF30057.1"/>
    </source>
</evidence>
<feature type="region of interest" description="Disordered" evidence="1">
    <location>
        <begin position="581"/>
        <end position="600"/>
    </location>
</feature>
<dbReference type="Pfam" id="PF12552">
    <property type="entry name" value="DUF3741"/>
    <property type="match status" value="1"/>
</dbReference>
<dbReference type="FunCoup" id="B9T261">
    <property type="interactions" value="217"/>
</dbReference>
<feature type="region of interest" description="Disordered" evidence="1">
    <location>
        <begin position="391"/>
        <end position="437"/>
    </location>
</feature>
<evidence type="ECO:0000313" key="5">
    <source>
        <dbReference type="Proteomes" id="UP000008311"/>
    </source>
</evidence>
<feature type="compositionally biased region" description="Polar residues" evidence="1">
    <location>
        <begin position="89"/>
        <end position="107"/>
    </location>
</feature>
<feature type="domain" description="DUF4378" evidence="3">
    <location>
        <begin position="679"/>
        <end position="839"/>
    </location>
</feature>
<dbReference type="STRING" id="3988.B9T261"/>
<feature type="compositionally biased region" description="Polar residues" evidence="1">
    <location>
        <begin position="523"/>
        <end position="532"/>
    </location>
</feature>
<organism evidence="4 5">
    <name type="scientific">Ricinus communis</name>
    <name type="common">Castor bean</name>
    <dbReference type="NCBI Taxonomy" id="3988"/>
    <lineage>
        <taxon>Eukaryota</taxon>
        <taxon>Viridiplantae</taxon>
        <taxon>Streptophyta</taxon>
        <taxon>Embryophyta</taxon>
        <taxon>Tracheophyta</taxon>
        <taxon>Spermatophyta</taxon>
        <taxon>Magnoliopsida</taxon>
        <taxon>eudicotyledons</taxon>
        <taxon>Gunneridae</taxon>
        <taxon>Pentapetalae</taxon>
        <taxon>rosids</taxon>
        <taxon>fabids</taxon>
        <taxon>Malpighiales</taxon>
        <taxon>Euphorbiaceae</taxon>
        <taxon>Acalyphoideae</taxon>
        <taxon>Acalypheae</taxon>
        <taxon>Ricinus</taxon>
    </lineage>
</organism>
<feature type="compositionally biased region" description="Polar residues" evidence="1">
    <location>
        <begin position="162"/>
        <end position="189"/>
    </location>
</feature>
<evidence type="ECO:0008006" key="6">
    <source>
        <dbReference type="Google" id="ProtNLM"/>
    </source>
</evidence>
<dbReference type="AlphaFoldDB" id="B9T261"/>
<name>B9T261_RICCO</name>
<dbReference type="InterPro" id="IPR025486">
    <property type="entry name" value="DUF4378"/>
</dbReference>
<protein>
    <recommendedName>
        <fullName evidence="6">DUF4378 domain-containing protein</fullName>
    </recommendedName>
</protein>
<reference evidence="5" key="1">
    <citation type="journal article" date="2010" name="Nat. Biotechnol.">
        <title>Draft genome sequence of the oilseed species Ricinus communis.</title>
        <authorList>
            <person name="Chan A.P."/>
            <person name="Crabtree J."/>
            <person name="Zhao Q."/>
            <person name="Lorenzi H."/>
            <person name="Orvis J."/>
            <person name="Puiu D."/>
            <person name="Melake-Berhan A."/>
            <person name="Jones K.M."/>
            <person name="Redman J."/>
            <person name="Chen G."/>
            <person name="Cahoon E.B."/>
            <person name="Gedil M."/>
            <person name="Stanke M."/>
            <person name="Haas B.J."/>
            <person name="Wortman J.R."/>
            <person name="Fraser-Liggett C.M."/>
            <person name="Ravel J."/>
            <person name="Rabinowicz P.D."/>
        </authorList>
    </citation>
    <scope>NUCLEOTIDE SEQUENCE [LARGE SCALE GENOMIC DNA]</scope>
    <source>
        <strain evidence="5">cv. Hale</strain>
    </source>
</reference>
<feature type="region of interest" description="Disordered" evidence="1">
    <location>
        <begin position="523"/>
        <end position="558"/>
    </location>
</feature>
<dbReference type="InterPro" id="IPR022212">
    <property type="entry name" value="DUF3741"/>
</dbReference>
<keyword evidence="5" id="KW-1185">Reference proteome</keyword>
<feature type="compositionally biased region" description="Polar residues" evidence="1">
    <location>
        <begin position="589"/>
        <end position="599"/>
    </location>
</feature>
<evidence type="ECO:0000259" key="3">
    <source>
        <dbReference type="Pfam" id="PF14309"/>
    </source>
</evidence>
<sequence>MVRDKCKDFVFKFNFFHKHSNSPISIQNSGPGCMWGVLHILKYHHWRYIKKRLPYRRPVNGKNAMGVGNPGYDTKASKSDRMFHRGSSGDDSLTVNEKMTQSTPVTNNSVRSRLKSLIIEELYRMKGRHRQTSSHPVQSPLMRTDSIHRLEPADKDPHAGITLNNESPLTAKNLNNGSPAISDNQNFSAPSLLDPLVPNSSEDQSSDDYSTILTRNNSDIDANHFFSEGNSGNQDLVHAQELNADASTWQSNEFMDALDIINLNKEFFMKVLQEPGSPFAHHFHSRRALSSKLAYSKSLSFSSSSSSSMRGSGPRKVKANELIESHAVESKSKEYIRSNSMPSIPAEYQTSHHRKNQAVIKRFKNLKNKIKHVIRRSKNEKHRIAMDGILHKIPHGQELPKDVKSENHSANRDDNESPRSSCESHNSLLSTSKTGSHCFSRTSSLCESLDRYCQLYEFSCKGDAKHHCFEPLKLTEDSPQESASKSMGRLFSSPDLKSHFCYDEDSSDAFPLSQVRNAADATVSTRSDFSEQSDAESHIKSDIQQNLDSNTVPVGDRQETVTVSNVKGDAKLDVISDDLEESCNKQDTEPSGSESNSVPVSGIKFQEDHTTPVSLSSAEEADLKLTISLPLPEEINCWEDQVAATIIKDVPAVAESGIEKIEVPSKQIQFQVGAKDKAEFDYVKDILELSGFTKNELLGTWHSDDQPVDPSLFEEVAGCMFLDPECSGTEEGYLCYHLLLFDLINEVLMETYARSYTYYPMPLSTLSHIRPMPVGYHVLEEVWTNISWYLSSIPEPDQLLDHIVSRDLAKSDGWMNLQFDSECVGLEVEDIIFYDLLEEVIFS</sequence>
<evidence type="ECO:0000259" key="2">
    <source>
        <dbReference type="Pfam" id="PF12552"/>
    </source>
</evidence>
<feature type="compositionally biased region" description="Polar residues" evidence="1">
    <location>
        <begin position="198"/>
        <end position="211"/>
    </location>
</feature>
<dbReference type="InterPro" id="IPR044257">
    <property type="entry name" value="TRM32-like"/>
</dbReference>
<proteinExistence type="predicted"/>
<feature type="compositionally biased region" description="Polar residues" evidence="1">
    <location>
        <begin position="418"/>
        <end position="437"/>
    </location>
</feature>
<accession>B9T261</accession>
<dbReference type="GO" id="GO:0048235">
    <property type="term" value="P:pollen sperm cell differentiation"/>
    <property type="evidence" value="ECO:0000318"/>
    <property type="project" value="GO_Central"/>
</dbReference>
<gene>
    <name evidence="4" type="ORF">RCOM_0916130</name>
</gene>
<dbReference type="PANTHER" id="PTHR47071">
    <property type="entry name" value="PROTEIN TRM32"/>
    <property type="match status" value="1"/>
</dbReference>
<dbReference type="Proteomes" id="UP000008311">
    <property type="component" value="Unassembled WGS sequence"/>
</dbReference>
<feature type="domain" description="DUF3741" evidence="2">
    <location>
        <begin position="233"/>
        <end position="277"/>
    </location>
</feature>
<dbReference type="PANTHER" id="PTHR47071:SF9">
    <property type="entry name" value="TRM32-LIKE PROTEIN (DUF3741)"/>
    <property type="match status" value="1"/>
</dbReference>
<feature type="region of interest" description="Disordered" evidence="1">
    <location>
        <begin position="151"/>
        <end position="211"/>
    </location>
</feature>
<feature type="region of interest" description="Disordered" evidence="1">
    <location>
        <begin position="60"/>
        <end position="107"/>
    </location>
</feature>
<dbReference type="eggNOG" id="ENOG502QQYR">
    <property type="taxonomic scope" value="Eukaryota"/>
</dbReference>
<dbReference type="EMBL" id="EQ974370">
    <property type="protein sequence ID" value="EEF30057.1"/>
    <property type="molecule type" value="Genomic_DNA"/>
</dbReference>